<dbReference type="GO" id="GO:0006281">
    <property type="term" value="P:DNA repair"/>
    <property type="evidence" value="ECO:0007669"/>
    <property type="project" value="UniProtKB-UniRule"/>
</dbReference>
<dbReference type="GO" id="GO:0006310">
    <property type="term" value="P:DNA recombination"/>
    <property type="evidence" value="ECO:0007669"/>
    <property type="project" value="UniProtKB-UniRule"/>
</dbReference>
<dbReference type="Gene3D" id="3.40.50.300">
    <property type="entry name" value="P-loop containing nucleotide triphosphate hydrolases"/>
    <property type="match status" value="1"/>
</dbReference>
<feature type="binding site" evidence="9">
    <location>
        <position position="27"/>
    </location>
    <ligand>
        <name>ATP</name>
        <dbReference type="ChEBI" id="CHEBI:30616"/>
    </ligand>
</feature>
<comment type="similarity">
    <text evidence="9">Belongs to the RuvB family.</text>
</comment>
<dbReference type="InterPro" id="IPR008824">
    <property type="entry name" value="RuvB-like_N"/>
</dbReference>
<dbReference type="InterPro" id="IPR036390">
    <property type="entry name" value="WH_DNA-bd_sf"/>
</dbReference>
<feature type="binding site" evidence="9">
    <location>
        <position position="76"/>
    </location>
    <ligand>
        <name>ATP</name>
        <dbReference type="ChEBI" id="CHEBI:30616"/>
    </ligand>
</feature>
<evidence type="ECO:0000256" key="10">
    <source>
        <dbReference type="SAM" id="MobiDB-lite"/>
    </source>
</evidence>
<dbReference type="InterPro" id="IPR008823">
    <property type="entry name" value="RuvB_wg_C"/>
</dbReference>
<dbReference type="SMART" id="SM00382">
    <property type="entry name" value="AAA"/>
    <property type="match status" value="1"/>
</dbReference>
<feature type="binding site" evidence="9">
    <location>
        <begin position="139"/>
        <end position="141"/>
    </location>
    <ligand>
        <name>ATP</name>
        <dbReference type="ChEBI" id="CHEBI:30616"/>
    </ligand>
</feature>
<comment type="caution">
    <text evidence="12">The sequence shown here is derived from an EMBL/GenBank/DDBJ whole genome shotgun (WGS) entry which is preliminary data.</text>
</comment>
<feature type="binding site" evidence="9">
    <location>
        <position position="182"/>
    </location>
    <ligand>
        <name>ATP</name>
        <dbReference type="ChEBI" id="CHEBI:30616"/>
    </ligand>
</feature>
<dbReference type="InterPro" id="IPR041445">
    <property type="entry name" value="AAA_lid_4"/>
</dbReference>
<dbReference type="NCBIfam" id="TIGR00635">
    <property type="entry name" value="ruvB"/>
    <property type="match status" value="1"/>
</dbReference>
<keyword evidence="6 9" id="KW-0238">DNA-binding</keyword>
<protein>
    <recommendedName>
        <fullName evidence="9">Holliday junction branch migration complex subunit RuvB</fullName>
        <ecNumber evidence="9">3.6.4.-</ecNumber>
    </recommendedName>
</protein>
<evidence type="ECO:0000256" key="5">
    <source>
        <dbReference type="ARBA" id="ARBA00022840"/>
    </source>
</evidence>
<feature type="domain" description="AAA+ ATPase" evidence="11">
    <location>
        <begin position="62"/>
        <end position="195"/>
    </location>
</feature>
<dbReference type="SUPFAM" id="SSF52540">
    <property type="entry name" value="P-loop containing nucleoside triphosphate hydrolases"/>
    <property type="match status" value="1"/>
</dbReference>
<feature type="binding site" evidence="9">
    <location>
        <position position="326"/>
    </location>
    <ligand>
        <name>DNA</name>
        <dbReference type="ChEBI" id="CHEBI:16991"/>
    </ligand>
</feature>
<evidence type="ECO:0000256" key="9">
    <source>
        <dbReference type="HAMAP-Rule" id="MF_00016"/>
    </source>
</evidence>
<keyword evidence="2 9" id="KW-0547">Nucleotide-binding</keyword>
<keyword evidence="3 9" id="KW-0227">DNA damage</keyword>
<evidence type="ECO:0000313" key="13">
    <source>
        <dbReference type="Proteomes" id="UP000192520"/>
    </source>
</evidence>
<feature type="binding site" evidence="9">
    <location>
        <position position="28"/>
    </location>
    <ligand>
        <name>ATP</name>
        <dbReference type="ChEBI" id="CHEBI:30616"/>
    </ligand>
</feature>
<comment type="caution">
    <text evidence="9">Lacks conserved residue(s) required for the propagation of feature annotation.</text>
</comment>
<comment type="subcellular location">
    <subcellularLocation>
        <location evidence="9">Cytoplasm</location>
    </subcellularLocation>
</comment>
<feature type="binding site" evidence="9">
    <location>
        <position position="321"/>
    </location>
    <ligand>
        <name>DNA</name>
        <dbReference type="ChEBI" id="CHEBI:16991"/>
    </ligand>
</feature>
<feature type="binding site" evidence="9">
    <location>
        <position position="229"/>
    </location>
    <ligand>
        <name>ATP</name>
        <dbReference type="ChEBI" id="CHEBI:30616"/>
    </ligand>
</feature>
<evidence type="ECO:0000259" key="11">
    <source>
        <dbReference type="SMART" id="SM00382"/>
    </source>
</evidence>
<dbReference type="PANTHER" id="PTHR42848:SF1">
    <property type="entry name" value="HOLLIDAY JUNCTION BRANCH MIGRATION COMPLEX SUBUNIT RUVB"/>
    <property type="match status" value="1"/>
</dbReference>
<dbReference type="CDD" id="cd00009">
    <property type="entry name" value="AAA"/>
    <property type="match status" value="1"/>
</dbReference>
<evidence type="ECO:0000256" key="1">
    <source>
        <dbReference type="ARBA" id="ARBA00022490"/>
    </source>
</evidence>
<keyword evidence="4 9" id="KW-0378">Hydrolase</keyword>
<comment type="function">
    <text evidence="9">The RuvA-RuvB-RuvC complex processes Holliday junction (HJ) DNA during genetic recombination and DNA repair, while the RuvA-RuvB complex plays an important role in the rescue of blocked DNA replication forks via replication fork reversal (RFR). RuvA specifically binds to HJ cruciform DNA, conferring on it an open structure. The RuvB hexamer acts as an ATP-dependent pump, pulling dsDNA into and through the RuvAB complex. RuvB forms 2 homohexamers on either side of HJ DNA bound by 1 or 2 RuvA tetramers; 4 subunits per hexamer contact DNA at a time. Coordinated motions by a converter formed by DNA-disengaged RuvB subunits stimulates ATP hydrolysis and nucleotide exchange. Immobilization of the converter enables RuvB to convert the ATP-contained energy into a lever motion, pulling 2 nucleotides of DNA out of the RuvA tetramer per ATP hydrolyzed, thus driving DNA branch migration. The RuvB motors rotate together with the DNA substrate, which together with the progressing nucleotide cycle form the mechanistic basis for DNA recombination by continuous HJ branch migration. Branch migration allows RuvC to scan DNA until it finds its consensus sequence, where it cleaves and resolves cruciform DNA.</text>
</comment>
<feature type="binding site" evidence="9">
    <location>
        <position position="78"/>
    </location>
    <ligand>
        <name>ATP</name>
        <dbReference type="ChEBI" id="CHEBI:30616"/>
    </ligand>
</feature>
<dbReference type="Pfam" id="PF05496">
    <property type="entry name" value="RuvB_N"/>
    <property type="match status" value="1"/>
</dbReference>
<dbReference type="InterPro" id="IPR027417">
    <property type="entry name" value="P-loop_NTPase"/>
</dbReference>
<evidence type="ECO:0000313" key="12">
    <source>
        <dbReference type="EMBL" id="OQX51425.1"/>
    </source>
</evidence>
<reference evidence="13" key="1">
    <citation type="submission" date="2017-03" db="EMBL/GenBank/DDBJ databases">
        <title>Novel pathways for hydrocarbon cycling and metabolic interdependencies in hydrothermal sediment communities.</title>
        <authorList>
            <person name="Dombrowski N."/>
            <person name="Seitz K."/>
            <person name="Teske A."/>
            <person name="Baker B."/>
        </authorList>
    </citation>
    <scope>NUCLEOTIDE SEQUENCE [LARGE SCALE GENOMIC DNA]</scope>
</reference>
<dbReference type="GO" id="GO:0009378">
    <property type="term" value="F:four-way junction helicase activity"/>
    <property type="evidence" value="ECO:0007669"/>
    <property type="project" value="InterPro"/>
</dbReference>
<dbReference type="GO" id="GO:0005524">
    <property type="term" value="F:ATP binding"/>
    <property type="evidence" value="ECO:0007669"/>
    <property type="project" value="UniProtKB-UniRule"/>
</dbReference>
<feature type="binding site" evidence="9">
    <location>
        <position position="73"/>
    </location>
    <ligand>
        <name>ATP</name>
        <dbReference type="ChEBI" id="CHEBI:30616"/>
    </ligand>
</feature>
<dbReference type="EMBL" id="MZGJ01000004">
    <property type="protein sequence ID" value="OQX51425.1"/>
    <property type="molecule type" value="Genomic_DNA"/>
</dbReference>
<dbReference type="NCBIfam" id="NF000868">
    <property type="entry name" value="PRK00080.1"/>
    <property type="match status" value="1"/>
</dbReference>
<dbReference type="SUPFAM" id="SSF46785">
    <property type="entry name" value="Winged helix' DNA-binding domain"/>
    <property type="match status" value="1"/>
</dbReference>
<dbReference type="Pfam" id="PF05491">
    <property type="entry name" value="WHD_RuvB"/>
    <property type="match status" value="1"/>
</dbReference>
<comment type="catalytic activity">
    <reaction evidence="9">
        <text>ATP + H2O = ADP + phosphate + H(+)</text>
        <dbReference type="Rhea" id="RHEA:13065"/>
        <dbReference type="ChEBI" id="CHEBI:15377"/>
        <dbReference type="ChEBI" id="CHEBI:15378"/>
        <dbReference type="ChEBI" id="CHEBI:30616"/>
        <dbReference type="ChEBI" id="CHEBI:43474"/>
        <dbReference type="ChEBI" id="CHEBI:456216"/>
    </reaction>
</comment>
<dbReference type="STRING" id="1968527.B5M47_01010"/>
<sequence length="347" mass="38690">MTKKTALDNSNHNSSSKTTSEVLDYALRPRSLKEFFFGGTVKRGVFSALRIFLQAAQERGDPLDHVLFYGPPGLGKTTLAHILAHEMKVNVRATSGPAIERTGDLASILTNLQTGDILFIDEIHRLNKAVEETMYSAMEDFCLDIILGKGPSAQTIRLDLPKFTIIGATTRISLMSSPLRDRFGVTHRLDFFNQDELSKIISRSASLLNIQLDPSSCREIAKRARGTPRIANRLLKRIRDFSQVNHACRITPQIVKKALDILEVDEEGLDKNDQRYLKTLIHKFKGGPAGLSTLASALAEDQGTLEEVIEPFLLQKGFIKRTPKGRVATERAYQHLGIAIEKKTRLL</sequence>
<dbReference type="PANTHER" id="PTHR42848">
    <property type="match status" value="1"/>
</dbReference>
<accession>A0A1W9NZ67</accession>
<feature type="region of interest" description="Head domain (RuvB-H)" evidence="9">
    <location>
        <begin position="266"/>
        <end position="347"/>
    </location>
</feature>
<dbReference type="GO" id="GO:0016887">
    <property type="term" value="F:ATP hydrolysis activity"/>
    <property type="evidence" value="ECO:0007669"/>
    <property type="project" value="RHEA"/>
</dbReference>
<keyword evidence="12" id="KW-0347">Helicase</keyword>
<comment type="domain">
    <text evidence="9">Has 3 domains, the large (RuvB-L) and small ATPase (RuvB-S) domains and the C-terminal head (RuvB-H) domain. The head domain binds DNA, while the ATPase domains jointly bind ATP, ADP or are empty depending on the state of the subunit in the translocation cycle. During a single DNA translocation step the structure of each domain remains the same, but their relative positions change.</text>
</comment>
<dbReference type="Gene3D" id="1.10.8.60">
    <property type="match status" value="1"/>
</dbReference>
<keyword evidence="8 9" id="KW-0234">DNA repair</keyword>
<evidence type="ECO:0000256" key="4">
    <source>
        <dbReference type="ARBA" id="ARBA00022801"/>
    </source>
</evidence>
<keyword evidence="5 9" id="KW-0067">ATP-binding</keyword>
<feature type="region of interest" description="Disordered" evidence="10">
    <location>
        <begin position="1"/>
        <end position="20"/>
    </location>
</feature>
<name>A0A1W9NZ67_UNCC3</name>
<dbReference type="GO" id="GO:0000400">
    <property type="term" value="F:four-way junction DNA binding"/>
    <property type="evidence" value="ECO:0007669"/>
    <property type="project" value="UniProtKB-UniRule"/>
</dbReference>
<dbReference type="Proteomes" id="UP000192520">
    <property type="component" value="Unassembled WGS sequence"/>
</dbReference>
<proteinExistence type="inferred from homology"/>
<dbReference type="InterPro" id="IPR003593">
    <property type="entry name" value="AAA+_ATPase"/>
</dbReference>
<dbReference type="InterPro" id="IPR004605">
    <property type="entry name" value="DNA_helicase_Holl-junc_RuvB"/>
</dbReference>
<organism evidence="12 13">
    <name type="scientific">candidate division CPR3 bacterium 4484_211</name>
    <dbReference type="NCBI Taxonomy" id="1968527"/>
    <lineage>
        <taxon>Bacteria</taxon>
        <taxon>Bacteria division CPR3</taxon>
    </lineage>
</organism>
<evidence type="ECO:0000256" key="3">
    <source>
        <dbReference type="ARBA" id="ARBA00022763"/>
    </source>
</evidence>
<keyword evidence="7 9" id="KW-0233">DNA recombination</keyword>
<dbReference type="GO" id="GO:0005737">
    <property type="term" value="C:cytoplasm"/>
    <property type="evidence" value="ECO:0007669"/>
    <property type="project" value="UniProtKB-SubCell"/>
</dbReference>
<dbReference type="HAMAP" id="MF_00016">
    <property type="entry name" value="DNA_HJ_migration_RuvB"/>
    <property type="match status" value="1"/>
</dbReference>
<dbReference type="InterPro" id="IPR036388">
    <property type="entry name" value="WH-like_DNA-bd_sf"/>
</dbReference>
<feature type="binding site" evidence="9">
    <location>
        <position position="77"/>
    </location>
    <ligand>
        <name>Mg(2+)</name>
        <dbReference type="ChEBI" id="CHEBI:18420"/>
    </ligand>
</feature>
<dbReference type="AlphaFoldDB" id="A0A1W9NZ67"/>
<evidence type="ECO:0000256" key="7">
    <source>
        <dbReference type="ARBA" id="ARBA00023172"/>
    </source>
</evidence>
<dbReference type="EC" id="3.6.4.-" evidence="9"/>
<dbReference type="Gene3D" id="1.10.10.10">
    <property type="entry name" value="Winged helix-like DNA-binding domain superfamily/Winged helix DNA-binding domain"/>
    <property type="match status" value="1"/>
</dbReference>
<gene>
    <name evidence="9" type="primary">ruvB</name>
    <name evidence="12" type="ORF">B5M47_01010</name>
</gene>
<keyword evidence="1 9" id="KW-0963">Cytoplasm</keyword>
<comment type="subunit">
    <text evidence="9">Homohexamer. Forms an RuvA(8)-RuvB(12)-Holliday junction (HJ) complex. HJ DNA is sandwiched between 2 RuvA tetramers; dsDNA enters through RuvA and exits via RuvB. An RuvB hexamer assembles on each DNA strand where it exits the tetramer. Each RuvB hexamer is contacted by two RuvA subunits (via domain III) on 2 adjacent RuvB subunits; this complex drives branch migration. In the full resolvosome a probable DNA-RuvA(4)-RuvB(12)-RuvC(2) complex forms which resolves the HJ.</text>
</comment>
<evidence type="ECO:0000256" key="2">
    <source>
        <dbReference type="ARBA" id="ARBA00022741"/>
    </source>
</evidence>
<evidence type="ECO:0000256" key="8">
    <source>
        <dbReference type="ARBA" id="ARBA00023204"/>
    </source>
</evidence>
<feature type="region of interest" description="Small ATPAse domain (RuvB-S)" evidence="9">
    <location>
        <begin position="193"/>
        <end position="263"/>
    </location>
</feature>
<feature type="binding site" evidence="9">
    <location>
        <position position="77"/>
    </location>
    <ligand>
        <name>ATP</name>
        <dbReference type="ChEBI" id="CHEBI:30616"/>
    </ligand>
</feature>
<dbReference type="Pfam" id="PF17864">
    <property type="entry name" value="AAA_lid_4"/>
    <property type="match status" value="1"/>
</dbReference>
<dbReference type="GO" id="GO:0048476">
    <property type="term" value="C:Holliday junction resolvase complex"/>
    <property type="evidence" value="ECO:0007669"/>
    <property type="project" value="UniProtKB-UniRule"/>
</dbReference>
<evidence type="ECO:0000256" key="6">
    <source>
        <dbReference type="ARBA" id="ARBA00023125"/>
    </source>
</evidence>